<feature type="transmembrane region" description="Helical" evidence="2">
    <location>
        <begin position="189"/>
        <end position="209"/>
    </location>
</feature>
<dbReference type="GO" id="GO:0005096">
    <property type="term" value="F:GTPase activator activity"/>
    <property type="evidence" value="ECO:0007669"/>
    <property type="project" value="UniProtKB-KW"/>
</dbReference>
<dbReference type="EMBL" id="PQFF01000425">
    <property type="protein sequence ID" value="RHZ50957.1"/>
    <property type="molecule type" value="Genomic_DNA"/>
</dbReference>
<dbReference type="Pfam" id="PF00566">
    <property type="entry name" value="RabGAP-TBC"/>
    <property type="match status" value="1"/>
</dbReference>
<accession>A0A397GKA8</accession>
<dbReference type="GO" id="GO:0006888">
    <property type="term" value="P:endoplasmic reticulum to Golgi vesicle-mediated transport"/>
    <property type="evidence" value="ECO:0007669"/>
    <property type="project" value="TreeGrafter"/>
</dbReference>
<dbReference type="PANTHER" id="PTHR20913:SF7">
    <property type="entry name" value="RE60063P"/>
    <property type="match status" value="1"/>
</dbReference>
<proteinExistence type="predicted"/>
<comment type="caution">
    <text evidence="4">The sequence shown here is derived from an EMBL/GenBank/DDBJ whole genome shotgun (WGS) entry which is preliminary data.</text>
</comment>
<reference evidence="4 5" key="1">
    <citation type="submission" date="2018-08" db="EMBL/GenBank/DDBJ databases">
        <title>Genome and evolution of the arbuscular mycorrhizal fungus Diversispora epigaea (formerly Glomus versiforme) and its bacterial endosymbionts.</title>
        <authorList>
            <person name="Sun X."/>
            <person name="Fei Z."/>
            <person name="Harrison M."/>
        </authorList>
    </citation>
    <scope>NUCLEOTIDE SEQUENCE [LARGE SCALE GENOMIC DNA]</scope>
    <source>
        <strain evidence="4 5">IT104</strain>
    </source>
</reference>
<sequence>MLSSLDLVLSQLPLVFDLIRFEDVELADFITRSEVMPHFCISWVITWFSHDIHDFPTVVRLFDLFIASDPLMPIYFSAMIILSRREEILMQECEFSTIHSFLSKIPQDANFDDIIFKTVQLFQNFPPHSLLKKSETRFLQISCTHLYRSKWITDKPISYHMVNEILSIPLSKRIEESPNQSLFHNNPRGIIMIVMIVMIAIFIYWLLLINK</sequence>
<dbReference type="OrthoDB" id="206700at2759"/>
<keyword evidence="1" id="KW-0343">GTPase activation</keyword>
<evidence type="ECO:0000259" key="3">
    <source>
        <dbReference type="PROSITE" id="PS50086"/>
    </source>
</evidence>
<dbReference type="PANTHER" id="PTHR20913">
    <property type="entry name" value="TBC1 DOMAIN FAMILY MEMBER 20/GTPASE"/>
    <property type="match status" value="1"/>
</dbReference>
<keyword evidence="5" id="KW-1185">Reference proteome</keyword>
<evidence type="ECO:0000256" key="2">
    <source>
        <dbReference type="SAM" id="Phobius"/>
    </source>
</evidence>
<dbReference type="GO" id="GO:0005789">
    <property type="term" value="C:endoplasmic reticulum membrane"/>
    <property type="evidence" value="ECO:0007669"/>
    <property type="project" value="TreeGrafter"/>
</dbReference>
<keyword evidence="2" id="KW-1133">Transmembrane helix</keyword>
<dbReference type="InterPro" id="IPR000195">
    <property type="entry name" value="Rab-GAP-TBC_dom"/>
</dbReference>
<dbReference type="SUPFAM" id="SSF47923">
    <property type="entry name" value="Ypt/Rab-GAP domain of gyp1p"/>
    <property type="match status" value="1"/>
</dbReference>
<dbReference type="Gene3D" id="1.10.472.80">
    <property type="entry name" value="Ypt/Rab-GAP domain of gyp1p, domain 3"/>
    <property type="match status" value="1"/>
</dbReference>
<keyword evidence="2" id="KW-0812">Transmembrane</keyword>
<dbReference type="InterPro" id="IPR045913">
    <property type="entry name" value="TBC20/Gyp8-like"/>
</dbReference>
<keyword evidence="2" id="KW-0472">Membrane</keyword>
<gene>
    <name evidence="4" type="ORF">Glove_487g19</name>
</gene>
<evidence type="ECO:0000313" key="4">
    <source>
        <dbReference type="EMBL" id="RHZ50957.1"/>
    </source>
</evidence>
<evidence type="ECO:0000256" key="1">
    <source>
        <dbReference type="ARBA" id="ARBA00022468"/>
    </source>
</evidence>
<dbReference type="AlphaFoldDB" id="A0A397GKA8"/>
<dbReference type="PROSITE" id="PS50086">
    <property type="entry name" value="TBC_RABGAP"/>
    <property type="match status" value="1"/>
</dbReference>
<organism evidence="4 5">
    <name type="scientific">Diversispora epigaea</name>
    <dbReference type="NCBI Taxonomy" id="1348612"/>
    <lineage>
        <taxon>Eukaryota</taxon>
        <taxon>Fungi</taxon>
        <taxon>Fungi incertae sedis</taxon>
        <taxon>Mucoromycota</taxon>
        <taxon>Glomeromycotina</taxon>
        <taxon>Glomeromycetes</taxon>
        <taxon>Diversisporales</taxon>
        <taxon>Diversisporaceae</taxon>
        <taxon>Diversispora</taxon>
    </lineage>
</organism>
<feature type="domain" description="Rab-GAP TBC" evidence="3">
    <location>
        <begin position="1"/>
        <end position="69"/>
    </location>
</feature>
<dbReference type="STRING" id="1348612.A0A397GKA8"/>
<name>A0A397GKA8_9GLOM</name>
<dbReference type="InterPro" id="IPR035969">
    <property type="entry name" value="Rab-GAP_TBC_sf"/>
</dbReference>
<evidence type="ECO:0000313" key="5">
    <source>
        <dbReference type="Proteomes" id="UP000266861"/>
    </source>
</evidence>
<protein>
    <recommendedName>
        <fullName evidence="3">Rab-GAP TBC domain-containing protein</fullName>
    </recommendedName>
</protein>
<dbReference type="Proteomes" id="UP000266861">
    <property type="component" value="Unassembled WGS sequence"/>
</dbReference>